<dbReference type="CDD" id="cd06261">
    <property type="entry name" value="TM_PBP2"/>
    <property type="match status" value="1"/>
</dbReference>
<dbReference type="PANTHER" id="PTHR30151:SF0">
    <property type="entry name" value="ABC TRANSPORTER PERMEASE PROTEIN MJ0413-RELATED"/>
    <property type="match status" value="1"/>
</dbReference>
<dbReference type="Pfam" id="PF00528">
    <property type="entry name" value="BPD_transp_1"/>
    <property type="match status" value="1"/>
</dbReference>
<comment type="caution">
    <text evidence="9">The sequence shown here is derived from an EMBL/GenBank/DDBJ whole genome shotgun (WGS) entry which is preliminary data.</text>
</comment>
<dbReference type="Gene3D" id="1.10.3720.10">
    <property type="entry name" value="MetI-like"/>
    <property type="match status" value="1"/>
</dbReference>
<keyword evidence="5 7" id="KW-1133">Transmembrane helix</keyword>
<dbReference type="PANTHER" id="PTHR30151">
    <property type="entry name" value="ALKANE SULFONATE ABC TRANSPORTER-RELATED, MEMBRANE SUBUNIT"/>
    <property type="match status" value="1"/>
</dbReference>
<dbReference type="GO" id="GO:0005886">
    <property type="term" value="C:plasma membrane"/>
    <property type="evidence" value="ECO:0007669"/>
    <property type="project" value="UniProtKB-SubCell"/>
</dbReference>
<protein>
    <submittedName>
        <fullName evidence="9">NitT/TauT family transport system permease protein</fullName>
    </submittedName>
</protein>
<gene>
    <name evidence="9" type="ORF">FB550_11590</name>
</gene>
<keyword evidence="6 7" id="KW-0472">Membrane</keyword>
<evidence type="ECO:0000256" key="3">
    <source>
        <dbReference type="ARBA" id="ARBA00022475"/>
    </source>
</evidence>
<feature type="transmembrane region" description="Helical" evidence="7">
    <location>
        <begin position="147"/>
        <end position="165"/>
    </location>
</feature>
<accession>A0A561CQE3</accession>
<evidence type="ECO:0000256" key="1">
    <source>
        <dbReference type="ARBA" id="ARBA00004651"/>
    </source>
</evidence>
<dbReference type="RefSeq" id="WP_144567608.1">
    <property type="nucleotide sequence ID" value="NZ_VIVN01000015.1"/>
</dbReference>
<feature type="transmembrane region" description="Helical" evidence="7">
    <location>
        <begin position="86"/>
        <end position="108"/>
    </location>
</feature>
<dbReference type="EMBL" id="VIVN01000015">
    <property type="protein sequence ID" value="TWD93453.1"/>
    <property type="molecule type" value="Genomic_DNA"/>
</dbReference>
<feature type="transmembrane region" description="Helical" evidence="7">
    <location>
        <begin position="241"/>
        <end position="260"/>
    </location>
</feature>
<dbReference type="InterPro" id="IPR035906">
    <property type="entry name" value="MetI-like_sf"/>
</dbReference>
<reference evidence="9 10" key="1">
    <citation type="submission" date="2019-06" db="EMBL/GenBank/DDBJ databases">
        <title>Sorghum-associated microbial communities from plants grown in Nebraska, USA.</title>
        <authorList>
            <person name="Schachtman D."/>
        </authorList>
    </citation>
    <scope>NUCLEOTIDE SEQUENCE [LARGE SCALE GENOMIC DNA]</scope>
    <source>
        <strain evidence="9 10">2482</strain>
    </source>
</reference>
<evidence type="ECO:0000256" key="4">
    <source>
        <dbReference type="ARBA" id="ARBA00022692"/>
    </source>
</evidence>
<keyword evidence="2 7" id="KW-0813">Transport</keyword>
<dbReference type="InterPro" id="IPR000515">
    <property type="entry name" value="MetI-like"/>
</dbReference>
<evidence type="ECO:0000256" key="6">
    <source>
        <dbReference type="ARBA" id="ARBA00023136"/>
    </source>
</evidence>
<sequence length="276" mass="30535">MSDFGKSFTAPMQTSHRIRFSFHWVQSLIKQSIVILLLLLLWETAPRMGLVDPTFFPPFSKVAESWWGLVISGDLYAHFQASILRSLFGFGLAILVAIPMGLIVGWYPLASELLNPVLEVFRNTAALALLPVFILLLGIGETSKVSIVFFACTFPILLNTINAVRNVDPLLIKAAKSMALPSYRLFYKVILPASIPTIFTGIRMAGSSSILVLIAAEMVGAKEGLGYLINYSQQNFQIPQMYAGIITISLLGVAINYLLISLERKFSSWKTNSNQQ</sequence>
<evidence type="ECO:0000256" key="7">
    <source>
        <dbReference type="RuleBase" id="RU363032"/>
    </source>
</evidence>
<feature type="transmembrane region" description="Helical" evidence="7">
    <location>
        <begin position="21"/>
        <end position="42"/>
    </location>
</feature>
<evidence type="ECO:0000313" key="10">
    <source>
        <dbReference type="Proteomes" id="UP000319671"/>
    </source>
</evidence>
<feature type="domain" description="ABC transmembrane type-1" evidence="8">
    <location>
        <begin position="79"/>
        <end position="259"/>
    </location>
</feature>
<keyword evidence="3" id="KW-1003">Cell membrane</keyword>
<proteinExistence type="inferred from homology"/>
<keyword evidence="10" id="KW-1185">Reference proteome</keyword>
<dbReference type="GO" id="GO:0055085">
    <property type="term" value="P:transmembrane transport"/>
    <property type="evidence" value="ECO:0007669"/>
    <property type="project" value="InterPro"/>
</dbReference>
<comment type="similarity">
    <text evidence="7">Belongs to the binding-protein-dependent transport system permease family.</text>
</comment>
<evidence type="ECO:0000256" key="2">
    <source>
        <dbReference type="ARBA" id="ARBA00022448"/>
    </source>
</evidence>
<dbReference type="PROSITE" id="PS50928">
    <property type="entry name" value="ABC_TM1"/>
    <property type="match status" value="1"/>
</dbReference>
<keyword evidence="4 7" id="KW-0812">Transmembrane</keyword>
<dbReference type="AlphaFoldDB" id="A0A561CQE3"/>
<comment type="subcellular location">
    <subcellularLocation>
        <location evidence="1 7">Cell membrane</location>
        <topology evidence="1 7">Multi-pass membrane protein</topology>
    </subcellularLocation>
</comment>
<organism evidence="9 10">
    <name type="scientific">Neobacillus bataviensis</name>
    <dbReference type="NCBI Taxonomy" id="220685"/>
    <lineage>
        <taxon>Bacteria</taxon>
        <taxon>Bacillati</taxon>
        <taxon>Bacillota</taxon>
        <taxon>Bacilli</taxon>
        <taxon>Bacillales</taxon>
        <taxon>Bacillaceae</taxon>
        <taxon>Neobacillus</taxon>
    </lineage>
</organism>
<evidence type="ECO:0000256" key="5">
    <source>
        <dbReference type="ARBA" id="ARBA00022989"/>
    </source>
</evidence>
<evidence type="ECO:0000313" key="9">
    <source>
        <dbReference type="EMBL" id="TWD93453.1"/>
    </source>
</evidence>
<evidence type="ECO:0000259" key="8">
    <source>
        <dbReference type="PROSITE" id="PS50928"/>
    </source>
</evidence>
<dbReference type="Proteomes" id="UP000319671">
    <property type="component" value="Unassembled WGS sequence"/>
</dbReference>
<feature type="transmembrane region" description="Helical" evidence="7">
    <location>
        <begin position="185"/>
        <end position="202"/>
    </location>
</feature>
<name>A0A561CQE3_9BACI</name>
<feature type="transmembrane region" description="Helical" evidence="7">
    <location>
        <begin position="120"/>
        <end position="140"/>
    </location>
</feature>
<dbReference type="SUPFAM" id="SSF161098">
    <property type="entry name" value="MetI-like"/>
    <property type="match status" value="1"/>
</dbReference>